<dbReference type="GO" id="GO:0046872">
    <property type="term" value="F:metal ion binding"/>
    <property type="evidence" value="ECO:0007669"/>
    <property type="project" value="UniProtKB-KW"/>
</dbReference>
<reference evidence="4" key="2">
    <citation type="submission" date="2021-09" db="EMBL/GenBank/DDBJ databases">
        <authorList>
            <person name="Gilroy R."/>
        </authorList>
    </citation>
    <scope>NUCLEOTIDE SEQUENCE</scope>
    <source>
        <strain evidence="4">USAMLcec4-12693</strain>
    </source>
</reference>
<dbReference type="Proteomes" id="UP000813420">
    <property type="component" value="Unassembled WGS sequence"/>
</dbReference>
<organism evidence="4 5">
    <name type="scientific">Merdimonas faecis</name>
    <dbReference type="NCBI Taxonomy" id="1653435"/>
    <lineage>
        <taxon>Bacteria</taxon>
        <taxon>Bacillati</taxon>
        <taxon>Bacillota</taxon>
        <taxon>Clostridia</taxon>
        <taxon>Lachnospirales</taxon>
        <taxon>Lachnospiraceae</taxon>
        <taxon>Merdimonas</taxon>
    </lineage>
</organism>
<evidence type="ECO:0000256" key="1">
    <source>
        <dbReference type="ARBA" id="ARBA00022723"/>
    </source>
</evidence>
<keyword evidence="2" id="KW-0186">Copper</keyword>
<evidence type="ECO:0000259" key="3">
    <source>
        <dbReference type="PROSITE" id="PS50846"/>
    </source>
</evidence>
<gene>
    <name evidence="4" type="ORF">K8V39_07515</name>
</gene>
<evidence type="ECO:0000313" key="4">
    <source>
        <dbReference type="EMBL" id="HJH50095.1"/>
    </source>
</evidence>
<dbReference type="AlphaFoldDB" id="A0A9D2VYG2"/>
<accession>A0A9D2VYG2</accession>
<dbReference type="PROSITE" id="PS01047">
    <property type="entry name" value="HMA_1"/>
    <property type="match status" value="1"/>
</dbReference>
<dbReference type="PROSITE" id="PS50846">
    <property type="entry name" value="HMA_2"/>
    <property type="match status" value="1"/>
</dbReference>
<keyword evidence="1" id="KW-0479">Metal-binding</keyword>
<feature type="domain" description="HMA" evidence="3">
    <location>
        <begin position="57"/>
        <end position="121"/>
    </location>
</feature>
<evidence type="ECO:0000313" key="5">
    <source>
        <dbReference type="Proteomes" id="UP000813420"/>
    </source>
</evidence>
<reference evidence="4" key="1">
    <citation type="journal article" date="2021" name="PeerJ">
        <title>Extensive microbial diversity within the chicken gut microbiome revealed by metagenomics and culture.</title>
        <authorList>
            <person name="Gilroy R."/>
            <person name="Ravi A."/>
            <person name="Getino M."/>
            <person name="Pursley I."/>
            <person name="Horton D.L."/>
            <person name="Alikhan N.F."/>
            <person name="Baker D."/>
            <person name="Gharbi K."/>
            <person name="Hall N."/>
            <person name="Watson M."/>
            <person name="Adriaenssens E.M."/>
            <person name="Foster-Nyarko E."/>
            <person name="Jarju S."/>
            <person name="Secka A."/>
            <person name="Antonio M."/>
            <person name="Oren A."/>
            <person name="Chaudhuri R.R."/>
            <person name="La Ragione R."/>
            <person name="Hildebrand F."/>
            <person name="Pallen M.J."/>
        </authorList>
    </citation>
    <scope>NUCLEOTIDE SEQUENCE</scope>
    <source>
        <strain evidence="4">USAMLcec4-12693</strain>
    </source>
</reference>
<protein>
    <submittedName>
        <fullName evidence="4">FeoB-associated Cys-rich membrane protein</fullName>
    </submittedName>
</protein>
<comment type="caution">
    <text evidence="4">The sequence shown here is derived from an EMBL/GenBank/DDBJ whole genome shotgun (WGS) entry which is preliminary data.</text>
</comment>
<dbReference type="Pfam" id="PF00403">
    <property type="entry name" value="HMA"/>
    <property type="match status" value="1"/>
</dbReference>
<dbReference type="InterPro" id="IPR017969">
    <property type="entry name" value="Heavy-metal-associated_CS"/>
</dbReference>
<dbReference type="RefSeq" id="WP_270645351.1">
    <property type="nucleotide sequence ID" value="NZ_DYXE01000067.1"/>
</dbReference>
<dbReference type="EMBL" id="DYXE01000067">
    <property type="protein sequence ID" value="HJH50095.1"/>
    <property type="molecule type" value="Genomic_DNA"/>
</dbReference>
<dbReference type="InterPro" id="IPR006121">
    <property type="entry name" value="HMA_dom"/>
</dbReference>
<sequence length="125" mass="13100">MADIIVTIILVVLIGGAVTYIVKAKKSGVKCIGCPAGGNCPGSGKLPKKKLDGPVAGRKTMQISGMNCAHCAMDVTRALNQIDGVRAEVNFAKGRARITFDREIDDAELISAVETAGFQVESIKP</sequence>
<proteinExistence type="predicted"/>
<dbReference type="CDD" id="cd00371">
    <property type="entry name" value="HMA"/>
    <property type="match status" value="1"/>
</dbReference>
<dbReference type="FunFam" id="3.30.70.100:FF:000005">
    <property type="entry name" value="Copper-exporting P-type ATPase A"/>
    <property type="match status" value="1"/>
</dbReference>
<dbReference type="SUPFAM" id="SSF55008">
    <property type="entry name" value="HMA, heavy metal-associated domain"/>
    <property type="match status" value="1"/>
</dbReference>
<name>A0A9D2VYG2_9FIRM</name>
<dbReference type="Gene3D" id="3.30.70.100">
    <property type="match status" value="1"/>
</dbReference>
<dbReference type="InterPro" id="IPR036163">
    <property type="entry name" value="HMA_dom_sf"/>
</dbReference>
<evidence type="ECO:0000256" key="2">
    <source>
        <dbReference type="ARBA" id="ARBA00023008"/>
    </source>
</evidence>